<name>A0A5R9F6H3_9BACL</name>
<dbReference type="OrthoDB" id="9774454at2"/>
<reference evidence="5 6" key="1">
    <citation type="submission" date="2019-04" db="EMBL/GenBank/DDBJ databases">
        <title>Bacillus caeni sp. nov., a bacterium isolated from mangrove sediment.</title>
        <authorList>
            <person name="Huang H."/>
            <person name="Mo K."/>
            <person name="Hu Y."/>
        </authorList>
    </citation>
    <scope>NUCLEOTIDE SEQUENCE [LARGE SCALE GENOMIC DNA]</scope>
    <source>
        <strain evidence="5 6">HB172195</strain>
    </source>
</reference>
<dbReference type="InterPro" id="IPR036318">
    <property type="entry name" value="FAD-bd_PCMH-like_sf"/>
</dbReference>
<keyword evidence="2" id="KW-0274">FAD</keyword>
<sequence length="278" mass="31210">MLSFDFDYHAPSTLKEAVSIYQILERQGKQPLFYGGGTEVLTLGRLNLVYSDALIDIKNIPECRVQMLTDKHLVLGAALTLTALTERNLFPLLSKTARGVADHTARNKITLGGNICGEIFYREAVLPFLLTDSYAVIAGNEIRTVSFDEVFNQFLQLGKGEFLVQLITNRNDLRLPQFHIKRRKQWNIGYPLVTVASIKKAGTVRIAISGLCPFPFRSKKLEEALNNNDISIESRINEAIQHVPSPILHDVEGSDEYRIFVLKNTLQDVLESYQGGES</sequence>
<dbReference type="GO" id="GO:0016491">
    <property type="term" value="F:oxidoreductase activity"/>
    <property type="evidence" value="ECO:0007669"/>
    <property type="project" value="UniProtKB-KW"/>
</dbReference>
<evidence type="ECO:0000313" key="5">
    <source>
        <dbReference type="EMBL" id="TLS35385.1"/>
    </source>
</evidence>
<protein>
    <submittedName>
        <fullName evidence="5">Xanthine dehydrogenase</fullName>
    </submittedName>
</protein>
<proteinExistence type="predicted"/>
<dbReference type="EMBL" id="SWLG01000022">
    <property type="protein sequence ID" value="TLS35385.1"/>
    <property type="molecule type" value="Genomic_DNA"/>
</dbReference>
<dbReference type="Proteomes" id="UP000308230">
    <property type="component" value="Unassembled WGS sequence"/>
</dbReference>
<feature type="domain" description="FAD-binding PCMH-type" evidence="4">
    <location>
        <begin position="1"/>
        <end position="173"/>
    </location>
</feature>
<dbReference type="SUPFAM" id="SSF55447">
    <property type="entry name" value="CO dehydrogenase flavoprotein C-terminal domain-like"/>
    <property type="match status" value="1"/>
</dbReference>
<dbReference type="SUPFAM" id="SSF56176">
    <property type="entry name" value="FAD-binding/transporter-associated domain-like"/>
    <property type="match status" value="1"/>
</dbReference>
<dbReference type="PANTHER" id="PTHR42659">
    <property type="entry name" value="XANTHINE DEHYDROGENASE SUBUNIT C-RELATED"/>
    <property type="match status" value="1"/>
</dbReference>
<dbReference type="GO" id="GO:0071949">
    <property type="term" value="F:FAD binding"/>
    <property type="evidence" value="ECO:0007669"/>
    <property type="project" value="InterPro"/>
</dbReference>
<dbReference type="InterPro" id="IPR002346">
    <property type="entry name" value="Mopterin_DH_FAD-bd"/>
</dbReference>
<dbReference type="PANTHER" id="PTHR42659:SF2">
    <property type="entry name" value="XANTHINE DEHYDROGENASE SUBUNIT C-RELATED"/>
    <property type="match status" value="1"/>
</dbReference>
<keyword evidence="1" id="KW-0285">Flavoprotein</keyword>
<dbReference type="InterPro" id="IPR016169">
    <property type="entry name" value="FAD-bd_PCMH_sub2"/>
</dbReference>
<dbReference type="Pfam" id="PF00941">
    <property type="entry name" value="FAD_binding_5"/>
    <property type="match status" value="1"/>
</dbReference>
<comment type="caution">
    <text evidence="5">The sequence shown here is derived from an EMBL/GenBank/DDBJ whole genome shotgun (WGS) entry which is preliminary data.</text>
</comment>
<evidence type="ECO:0000256" key="1">
    <source>
        <dbReference type="ARBA" id="ARBA00022630"/>
    </source>
</evidence>
<dbReference type="AlphaFoldDB" id="A0A5R9F6H3"/>
<keyword evidence="3" id="KW-0560">Oxidoreductase</keyword>
<dbReference type="RefSeq" id="WP_138128994.1">
    <property type="nucleotide sequence ID" value="NZ_SWLG01000022.1"/>
</dbReference>
<dbReference type="InterPro" id="IPR016166">
    <property type="entry name" value="FAD-bd_PCMH"/>
</dbReference>
<dbReference type="SMART" id="SM01092">
    <property type="entry name" value="CO_deh_flav_C"/>
    <property type="match status" value="1"/>
</dbReference>
<evidence type="ECO:0000313" key="6">
    <source>
        <dbReference type="Proteomes" id="UP000308230"/>
    </source>
</evidence>
<evidence type="ECO:0000256" key="2">
    <source>
        <dbReference type="ARBA" id="ARBA00022827"/>
    </source>
</evidence>
<dbReference type="InterPro" id="IPR016167">
    <property type="entry name" value="FAD-bd_PCMH_sub1"/>
</dbReference>
<dbReference type="InterPro" id="IPR005107">
    <property type="entry name" value="CO_DH_flav_C"/>
</dbReference>
<accession>A0A5R9F6H3</accession>
<keyword evidence="6" id="KW-1185">Reference proteome</keyword>
<dbReference type="Gene3D" id="3.30.465.10">
    <property type="match status" value="1"/>
</dbReference>
<evidence type="ECO:0000259" key="4">
    <source>
        <dbReference type="PROSITE" id="PS51387"/>
    </source>
</evidence>
<dbReference type="Gene3D" id="3.30.43.10">
    <property type="entry name" value="Uridine Diphospho-n-acetylenolpyruvylglucosamine Reductase, domain 2"/>
    <property type="match status" value="1"/>
</dbReference>
<dbReference type="InterPro" id="IPR036683">
    <property type="entry name" value="CO_DH_flav_C_dom_sf"/>
</dbReference>
<gene>
    <name evidence="5" type="ORF">FCL54_20530</name>
</gene>
<evidence type="ECO:0000256" key="3">
    <source>
        <dbReference type="ARBA" id="ARBA00023002"/>
    </source>
</evidence>
<dbReference type="Gene3D" id="3.30.390.50">
    <property type="entry name" value="CO dehydrogenase flavoprotein, C-terminal domain"/>
    <property type="match status" value="1"/>
</dbReference>
<organism evidence="5 6">
    <name type="scientific">Exobacillus caeni</name>
    <dbReference type="NCBI Taxonomy" id="2574798"/>
    <lineage>
        <taxon>Bacteria</taxon>
        <taxon>Bacillati</taxon>
        <taxon>Bacillota</taxon>
        <taxon>Bacilli</taxon>
        <taxon>Bacillales</taxon>
        <taxon>Guptibacillaceae</taxon>
        <taxon>Exobacillus</taxon>
    </lineage>
</organism>
<dbReference type="InterPro" id="IPR051312">
    <property type="entry name" value="Diverse_Substr_Oxidored"/>
</dbReference>
<dbReference type="PROSITE" id="PS51387">
    <property type="entry name" value="FAD_PCMH"/>
    <property type="match status" value="1"/>
</dbReference>